<accession>A0A3N0BQW9</accession>
<comment type="caution">
    <text evidence="1">The sequence shown here is derived from an EMBL/GenBank/DDBJ whole genome shotgun (WGS) entry which is preliminary data.</text>
</comment>
<dbReference type="AlphaFoldDB" id="A0A3N0BQW9"/>
<name>A0A3N0BQW9_9MICC</name>
<dbReference type="CDD" id="cd00719">
    <property type="entry name" value="GIY-YIG_SF"/>
    <property type="match status" value="1"/>
</dbReference>
<dbReference type="OrthoDB" id="5041894at2"/>
<organism evidence="1 2">
    <name type="scientific">Arthrobacter oryzae</name>
    <dbReference type="NCBI Taxonomy" id="409290"/>
    <lineage>
        <taxon>Bacteria</taxon>
        <taxon>Bacillati</taxon>
        <taxon>Actinomycetota</taxon>
        <taxon>Actinomycetes</taxon>
        <taxon>Micrococcales</taxon>
        <taxon>Micrococcaceae</taxon>
        <taxon>Arthrobacter</taxon>
    </lineage>
</organism>
<evidence type="ECO:0000313" key="2">
    <source>
        <dbReference type="Proteomes" id="UP000273807"/>
    </source>
</evidence>
<dbReference type="Proteomes" id="UP000273807">
    <property type="component" value="Unassembled WGS sequence"/>
</dbReference>
<protein>
    <submittedName>
        <fullName evidence="1">GIY-YIG nuclease family protein</fullName>
    </submittedName>
</protein>
<gene>
    <name evidence="1" type="ORF">D7003_16275</name>
</gene>
<dbReference type="EMBL" id="RBED01000128">
    <property type="protein sequence ID" value="RNL51414.1"/>
    <property type="molecule type" value="Genomic_DNA"/>
</dbReference>
<sequence length="254" mass="29158">MAELAVEHFGERVRPGKYGHRLVREMYALVNKTSSTRVRRELFSDELWASLAWAYEDEDRTRHSDEYCRRQREAALENFDLNMAFFAQIPQQSFEDALAEMLGKNKRLRPVTDLRSLDGDEGVYVLVLDDNRQAYVGQATDMRRRIKALWTGTKQFDRLLWGGVEESVLYIASFRALDTTRIFAARTINSDALETKLVNAFPPDFLLNRIGGGAVTGMRGLFIAAEMKRRKLTPYHRAPPARALRLSRNSHQSG</sequence>
<proteinExistence type="predicted"/>
<keyword evidence="2" id="KW-1185">Reference proteome</keyword>
<evidence type="ECO:0000313" key="1">
    <source>
        <dbReference type="EMBL" id="RNL51414.1"/>
    </source>
</evidence>
<dbReference type="RefSeq" id="WP_148045247.1">
    <property type="nucleotide sequence ID" value="NZ_RBED01000128.1"/>
</dbReference>
<reference evidence="1 2" key="1">
    <citation type="submission" date="2018-10" db="EMBL/GenBank/DDBJ databases">
        <title>Genome sequencing of Arthrobacter oryzae TNB02.</title>
        <authorList>
            <person name="Cho Y.-J."/>
            <person name="Cho A."/>
            <person name="Kim O.-S."/>
        </authorList>
    </citation>
    <scope>NUCLEOTIDE SEQUENCE [LARGE SCALE GENOMIC DNA]</scope>
    <source>
        <strain evidence="1 2">TNB02</strain>
    </source>
</reference>